<sequence>MNQLLLRIQSLGNPDELQYPVAGNPGAKNRKSSKAQQLKNESAAKQLTTYEEFTKDGCQLLSSIQMAKTTRSLQKKRTQVLFPVGTLQNIFEREECCVQREEI</sequence>
<proteinExistence type="predicted"/>
<keyword evidence="3" id="KW-1185">Reference proteome</keyword>
<dbReference type="AlphaFoldDB" id="A0A2Z6ZU31"/>
<dbReference type="Proteomes" id="UP000250235">
    <property type="component" value="Unassembled WGS sequence"/>
</dbReference>
<protein>
    <submittedName>
        <fullName evidence="2">Protein STICHEL-like</fullName>
    </submittedName>
</protein>
<organism evidence="2 3">
    <name type="scientific">Dorcoceras hygrometricum</name>
    <dbReference type="NCBI Taxonomy" id="472368"/>
    <lineage>
        <taxon>Eukaryota</taxon>
        <taxon>Viridiplantae</taxon>
        <taxon>Streptophyta</taxon>
        <taxon>Embryophyta</taxon>
        <taxon>Tracheophyta</taxon>
        <taxon>Spermatophyta</taxon>
        <taxon>Magnoliopsida</taxon>
        <taxon>eudicotyledons</taxon>
        <taxon>Gunneridae</taxon>
        <taxon>Pentapetalae</taxon>
        <taxon>asterids</taxon>
        <taxon>lamiids</taxon>
        <taxon>Lamiales</taxon>
        <taxon>Gesneriaceae</taxon>
        <taxon>Didymocarpoideae</taxon>
        <taxon>Trichosporeae</taxon>
        <taxon>Loxocarpinae</taxon>
        <taxon>Dorcoceras</taxon>
    </lineage>
</organism>
<evidence type="ECO:0000256" key="1">
    <source>
        <dbReference type="SAM" id="MobiDB-lite"/>
    </source>
</evidence>
<name>A0A2Z6ZU31_9LAMI</name>
<accession>A0A2Z6ZU31</accession>
<gene>
    <name evidence="2" type="ORF">F511_46243</name>
</gene>
<reference evidence="2 3" key="1">
    <citation type="journal article" date="2015" name="Proc. Natl. Acad. Sci. U.S.A.">
        <title>The resurrection genome of Boea hygrometrica: A blueprint for survival of dehydration.</title>
        <authorList>
            <person name="Xiao L."/>
            <person name="Yang G."/>
            <person name="Zhang L."/>
            <person name="Yang X."/>
            <person name="Zhao S."/>
            <person name="Ji Z."/>
            <person name="Zhou Q."/>
            <person name="Hu M."/>
            <person name="Wang Y."/>
            <person name="Chen M."/>
            <person name="Xu Y."/>
            <person name="Jin H."/>
            <person name="Xiao X."/>
            <person name="Hu G."/>
            <person name="Bao F."/>
            <person name="Hu Y."/>
            <person name="Wan P."/>
            <person name="Li L."/>
            <person name="Deng X."/>
            <person name="Kuang T."/>
            <person name="Xiang C."/>
            <person name="Zhu J.K."/>
            <person name="Oliver M.J."/>
            <person name="He Y."/>
        </authorList>
    </citation>
    <scope>NUCLEOTIDE SEQUENCE [LARGE SCALE GENOMIC DNA]</scope>
    <source>
        <strain evidence="3">cv. XS01</strain>
    </source>
</reference>
<dbReference type="EMBL" id="KV098129">
    <property type="protein sequence ID" value="KZT76732.1"/>
    <property type="molecule type" value="Genomic_DNA"/>
</dbReference>
<feature type="region of interest" description="Disordered" evidence="1">
    <location>
        <begin position="16"/>
        <end position="40"/>
    </location>
</feature>
<evidence type="ECO:0000313" key="2">
    <source>
        <dbReference type="EMBL" id="KZT76732.1"/>
    </source>
</evidence>
<evidence type="ECO:0000313" key="3">
    <source>
        <dbReference type="Proteomes" id="UP000250235"/>
    </source>
</evidence>